<keyword evidence="1" id="KW-0472">Membrane</keyword>
<dbReference type="Proteomes" id="UP000253226">
    <property type="component" value="Unassembled WGS sequence"/>
</dbReference>
<protein>
    <submittedName>
        <fullName evidence="2">Uncharacterized protein</fullName>
    </submittedName>
</protein>
<dbReference type="OrthoDB" id="9908350at2"/>
<organism evidence="2 3">
    <name type="scientific">Thalassospira profundimaris</name>
    <dbReference type="NCBI Taxonomy" id="502049"/>
    <lineage>
        <taxon>Bacteria</taxon>
        <taxon>Pseudomonadati</taxon>
        <taxon>Pseudomonadota</taxon>
        <taxon>Alphaproteobacteria</taxon>
        <taxon>Rhodospirillales</taxon>
        <taxon>Thalassospiraceae</taxon>
        <taxon>Thalassospira</taxon>
    </lineage>
</organism>
<reference evidence="2 3" key="1">
    <citation type="submission" date="2014-07" db="EMBL/GenBank/DDBJ databases">
        <title>Draft genome sequence of Thalassospira profundimaris 35.</title>
        <authorList>
            <person name="Lai Q."/>
            <person name="Shao Z."/>
        </authorList>
    </citation>
    <scope>NUCLEOTIDE SEQUENCE [LARGE SCALE GENOMIC DNA]</scope>
    <source>
        <strain evidence="2 3">35</strain>
    </source>
</reference>
<name>A0A367W5T2_9PROT</name>
<evidence type="ECO:0000256" key="1">
    <source>
        <dbReference type="SAM" id="Phobius"/>
    </source>
</evidence>
<feature type="transmembrane region" description="Helical" evidence="1">
    <location>
        <begin position="47"/>
        <end position="64"/>
    </location>
</feature>
<accession>A0A367W5T2</accession>
<sequence length="214" mass="24078">MVYKVPFFFTIFCALAIAWIGINGQAYVPTCTSALCNSIRSLEWETLTAGFFGLAGGLAVLWATRTQIASQRKAAVDLELLDIDSFISELSKGLTKLIEVTRQASENVQFDDAECAGKANMDIKEAANKIETGLLFEIDKNHRFPASLRRAARYAHENTLLVTSYRFGVTKGKMDYTIVTSTQQGLDEWAQKAFEPLDELKFERCKYSDFLMRR</sequence>
<gene>
    <name evidence="2" type="ORF">TH19_12780</name>
</gene>
<evidence type="ECO:0000313" key="3">
    <source>
        <dbReference type="Proteomes" id="UP000253226"/>
    </source>
</evidence>
<proteinExistence type="predicted"/>
<dbReference type="EMBL" id="JPWF01000007">
    <property type="protein sequence ID" value="RCK36786.1"/>
    <property type="molecule type" value="Genomic_DNA"/>
</dbReference>
<feature type="transmembrane region" description="Helical" evidence="1">
    <location>
        <begin position="7"/>
        <end position="27"/>
    </location>
</feature>
<keyword evidence="1" id="KW-0812">Transmembrane</keyword>
<keyword evidence="1" id="KW-1133">Transmembrane helix</keyword>
<dbReference type="AlphaFoldDB" id="A0A367W5T2"/>
<comment type="caution">
    <text evidence="2">The sequence shown here is derived from an EMBL/GenBank/DDBJ whole genome shotgun (WGS) entry which is preliminary data.</text>
</comment>
<dbReference type="RefSeq" id="WP_114102651.1">
    <property type="nucleotide sequence ID" value="NZ_JPWF01000007.1"/>
</dbReference>
<evidence type="ECO:0000313" key="2">
    <source>
        <dbReference type="EMBL" id="RCK36786.1"/>
    </source>
</evidence>